<evidence type="ECO:0000256" key="1">
    <source>
        <dbReference type="ARBA" id="ARBA00009670"/>
    </source>
</evidence>
<protein>
    <submittedName>
        <fullName evidence="4">ABC1 kinase family protein</fullName>
    </submittedName>
</protein>
<comment type="caution">
    <text evidence="4">The sequence shown here is derived from an EMBL/GenBank/DDBJ whole genome shotgun (WGS) entry which is preliminary data.</text>
</comment>
<dbReference type="RefSeq" id="WP_380147750.1">
    <property type="nucleotide sequence ID" value="NZ_JBHUOR010000045.1"/>
</dbReference>
<accession>A0ABW5Y0P4</accession>
<proteinExistence type="inferred from homology"/>
<evidence type="ECO:0000313" key="4">
    <source>
        <dbReference type="EMBL" id="MFD2868840.1"/>
    </source>
</evidence>
<dbReference type="InterPro" id="IPR050154">
    <property type="entry name" value="UbiB_kinase"/>
</dbReference>
<dbReference type="Gene3D" id="1.10.510.10">
    <property type="entry name" value="Transferase(Phosphotransferase) domain 1"/>
    <property type="match status" value="1"/>
</dbReference>
<keyword evidence="2" id="KW-1133">Transmembrane helix</keyword>
<dbReference type="PANTHER" id="PTHR10566">
    <property type="entry name" value="CHAPERONE-ACTIVITY OF BC1 COMPLEX CABC1 -RELATED"/>
    <property type="match status" value="1"/>
</dbReference>
<keyword evidence="2" id="KW-0812">Transmembrane</keyword>
<reference evidence="5" key="1">
    <citation type="journal article" date="2019" name="Int. J. Syst. Evol. Microbiol.">
        <title>The Global Catalogue of Microorganisms (GCM) 10K type strain sequencing project: providing services to taxonomists for standard genome sequencing and annotation.</title>
        <authorList>
            <consortium name="The Broad Institute Genomics Platform"/>
            <consortium name="The Broad Institute Genome Sequencing Center for Infectious Disease"/>
            <person name="Wu L."/>
            <person name="Ma J."/>
        </authorList>
    </citation>
    <scope>NUCLEOTIDE SEQUENCE [LARGE SCALE GENOMIC DNA]</scope>
    <source>
        <strain evidence="5">KCTC 33522</strain>
    </source>
</reference>
<feature type="transmembrane region" description="Helical" evidence="2">
    <location>
        <begin position="35"/>
        <end position="56"/>
    </location>
</feature>
<keyword evidence="2" id="KW-0472">Membrane</keyword>
<gene>
    <name evidence="4" type="ORF">ACFSY7_10015</name>
</gene>
<dbReference type="InterPro" id="IPR004147">
    <property type="entry name" value="ABC1_dom"/>
</dbReference>
<evidence type="ECO:0000259" key="3">
    <source>
        <dbReference type="PROSITE" id="PS50011"/>
    </source>
</evidence>
<dbReference type="PROSITE" id="PS50011">
    <property type="entry name" value="PROTEIN_KINASE_DOM"/>
    <property type="match status" value="1"/>
</dbReference>
<keyword evidence="4" id="KW-0418">Kinase</keyword>
<feature type="transmembrane region" description="Helical" evidence="2">
    <location>
        <begin position="632"/>
        <end position="654"/>
    </location>
</feature>
<evidence type="ECO:0000256" key="2">
    <source>
        <dbReference type="SAM" id="Phobius"/>
    </source>
</evidence>
<dbReference type="CDD" id="cd05121">
    <property type="entry name" value="ABC1_ADCK3-like"/>
    <property type="match status" value="1"/>
</dbReference>
<dbReference type="InterPro" id="IPR011009">
    <property type="entry name" value="Kinase-like_dom_sf"/>
</dbReference>
<feature type="transmembrane region" description="Helical" evidence="2">
    <location>
        <begin position="76"/>
        <end position="94"/>
    </location>
</feature>
<dbReference type="Pfam" id="PF03109">
    <property type="entry name" value="ABC1"/>
    <property type="match status" value="1"/>
</dbReference>
<comment type="similarity">
    <text evidence="1">Belongs to the protein kinase superfamily. ADCK protein kinase family.</text>
</comment>
<name>A0ABW5Y0P4_9BACL</name>
<organism evidence="4 5">
    <name type="scientific">Kurthia populi</name>
    <dbReference type="NCBI Taxonomy" id="1562132"/>
    <lineage>
        <taxon>Bacteria</taxon>
        <taxon>Bacillati</taxon>
        <taxon>Bacillota</taxon>
        <taxon>Bacilli</taxon>
        <taxon>Bacillales</taxon>
        <taxon>Caryophanaceae</taxon>
        <taxon>Kurthia</taxon>
    </lineage>
</organism>
<keyword evidence="4" id="KW-0808">Transferase</keyword>
<dbReference type="Proteomes" id="UP001597568">
    <property type="component" value="Unassembled WGS sequence"/>
</dbReference>
<feature type="transmembrane region" description="Helical" evidence="2">
    <location>
        <begin position="6"/>
        <end position="23"/>
    </location>
</feature>
<dbReference type="SUPFAM" id="SSF56112">
    <property type="entry name" value="Protein kinase-like (PK-like)"/>
    <property type="match status" value="1"/>
</dbReference>
<feature type="transmembrane region" description="Helical" evidence="2">
    <location>
        <begin position="599"/>
        <end position="626"/>
    </location>
</feature>
<dbReference type="InterPro" id="IPR000719">
    <property type="entry name" value="Prot_kinase_dom"/>
</dbReference>
<keyword evidence="5" id="KW-1185">Reference proteome</keyword>
<dbReference type="GO" id="GO:0016301">
    <property type="term" value="F:kinase activity"/>
    <property type="evidence" value="ECO:0007669"/>
    <property type="project" value="UniProtKB-KW"/>
</dbReference>
<feature type="domain" description="Protein kinase" evidence="3">
    <location>
        <begin position="224"/>
        <end position="561"/>
    </location>
</feature>
<evidence type="ECO:0000313" key="5">
    <source>
        <dbReference type="Proteomes" id="UP001597568"/>
    </source>
</evidence>
<sequence length="663" mass="76149">MLELSIVVTIIQLLVMGFFIYFLSGRLMGTKLNMIKRILSAMLSVGLTTFIFWYSYFRHTNFFNQDVVEQVSNITTLVWFGSMLLISMLFYLIFELFDPKQESDFQANQENTFLKIRSNYYRKRRLAQVFRIAFKQGIGKALQYKRSYENDRYIAVVLRNILEETGGIFIKFGQVLSTRKDILPPIFIEEFSKLQQNVRAMPSDEVQQIIRREFGEDPSVYFKYFSESPLAAGSIGQVHRAQLRDTNEEVIVKVLRSDVTRIMNKDLDILLHFAMWLEEESIWAENLGFYQLATGFASGLREEINFDIERRNMEQITNALKGSEHNVRIPKVYPELSNRKILVMEYIKGVSITKATPLLKQRGIPQQKVLGEIYGAFLEQLLVAGVFHADPHPGNVYVMEETGEPVFLDFGAAGRIGPLQNRGLRTLLIGIARNDVKIMAQGLENLVTDGNLKNRARLEQDLSQLLISIQYMDKISTETLIQRLFDIMKSHELKLYPMVSMALRALITMDGTLSSVDPHYDIFNEAKRFSIDNKQEFAQTLTVDELKTTAVQEMILLMPQLRDIPRRVDQIFQNFERGEMTVKADIFADTKNATFISHWLSLLILLTVAITFSFISVALLAIAQFIDGMYAVYLNTAAFVGLFLSAVILVRLSVQALRYSKRI</sequence>
<dbReference type="SMART" id="SM00220">
    <property type="entry name" value="S_TKc"/>
    <property type="match status" value="1"/>
</dbReference>
<dbReference type="EMBL" id="JBHUOR010000045">
    <property type="protein sequence ID" value="MFD2868840.1"/>
    <property type="molecule type" value="Genomic_DNA"/>
</dbReference>
<dbReference type="PANTHER" id="PTHR10566:SF113">
    <property type="entry name" value="PROTEIN ACTIVITY OF BC1 COMPLEX KINASE 7, CHLOROPLASTIC"/>
    <property type="match status" value="1"/>
</dbReference>